<feature type="compositionally biased region" description="Low complexity" evidence="1">
    <location>
        <begin position="84"/>
        <end position="103"/>
    </location>
</feature>
<dbReference type="OrthoDB" id="9849818at2"/>
<evidence type="ECO:0000256" key="2">
    <source>
        <dbReference type="SAM" id="Phobius"/>
    </source>
</evidence>
<reference evidence="4" key="1">
    <citation type="submission" date="2017-11" db="EMBL/GenBank/DDBJ databases">
        <title>Complete Genome Sequence of Kyrpidia sp. Strain EA-1, a thermophilic, hydrogen-oxidizing Bacterium, isolated from the Azores.</title>
        <authorList>
            <person name="Reiner J.E."/>
            <person name="Lapp C.J."/>
            <person name="Bunk B."/>
            <person name="Gescher J."/>
        </authorList>
    </citation>
    <scope>NUCLEOTIDE SEQUENCE [LARGE SCALE GENOMIC DNA]</scope>
    <source>
        <strain evidence="4">EA-1</strain>
    </source>
</reference>
<evidence type="ECO:0000313" key="3">
    <source>
        <dbReference type="EMBL" id="ATY85786.1"/>
    </source>
</evidence>
<dbReference type="KEGG" id="kyr:CVV65_13305"/>
<dbReference type="EMBL" id="CP024955">
    <property type="protein sequence ID" value="ATY85786.1"/>
    <property type="molecule type" value="Genomic_DNA"/>
</dbReference>
<name>A0A2K8N8V6_9BACL</name>
<keyword evidence="2" id="KW-0812">Transmembrane</keyword>
<dbReference type="Proteomes" id="UP000231932">
    <property type="component" value="Chromosome"/>
</dbReference>
<feature type="region of interest" description="Disordered" evidence="1">
    <location>
        <begin position="34"/>
        <end position="169"/>
    </location>
</feature>
<proteinExistence type="predicted"/>
<evidence type="ECO:0000313" key="4">
    <source>
        <dbReference type="Proteomes" id="UP000231932"/>
    </source>
</evidence>
<accession>A0A2K8N8V6</accession>
<gene>
    <name evidence="3" type="ORF">CVV65_13305</name>
</gene>
<keyword evidence="4" id="KW-1185">Reference proteome</keyword>
<dbReference type="AlphaFoldDB" id="A0A2K8N8V6"/>
<dbReference type="RefSeq" id="WP_100668544.1">
    <property type="nucleotide sequence ID" value="NZ_CP024955.1"/>
</dbReference>
<protein>
    <submittedName>
        <fullName evidence="3">Uncharacterized protein</fullName>
    </submittedName>
</protein>
<evidence type="ECO:0000256" key="1">
    <source>
        <dbReference type="SAM" id="MobiDB-lite"/>
    </source>
</evidence>
<feature type="compositionally biased region" description="Basic and acidic residues" evidence="1">
    <location>
        <begin position="145"/>
        <end position="169"/>
    </location>
</feature>
<keyword evidence="2" id="KW-1133">Transmembrane helix</keyword>
<sequence>MNPRNVIAVLSSVVLLGGGWYALRTAQSMADARVNAGQPSATPSAAGSAAGPALQFDSTAPGGVSASTPGVVDSSGYNPGGATGPAVTQPPVTAPAVDTVTGASGHRTRNVITTGTFTSAGTAGNNAAVQTPPAAQGVTGASGGESHEHGEDHDAYEHGGSHESEQNDD</sequence>
<organism evidence="3 4">
    <name type="scientific">Kyrpidia spormannii</name>
    <dbReference type="NCBI Taxonomy" id="2055160"/>
    <lineage>
        <taxon>Bacteria</taxon>
        <taxon>Bacillati</taxon>
        <taxon>Bacillota</taxon>
        <taxon>Bacilli</taxon>
        <taxon>Bacillales</taxon>
        <taxon>Alicyclobacillaceae</taxon>
        <taxon>Kyrpidia</taxon>
    </lineage>
</organism>
<feature type="compositionally biased region" description="Low complexity" evidence="1">
    <location>
        <begin position="113"/>
        <end position="128"/>
    </location>
</feature>
<feature type="transmembrane region" description="Helical" evidence="2">
    <location>
        <begin position="6"/>
        <end position="23"/>
    </location>
</feature>
<feature type="compositionally biased region" description="Low complexity" evidence="1">
    <location>
        <begin position="36"/>
        <end position="53"/>
    </location>
</feature>
<keyword evidence="2" id="KW-0472">Membrane</keyword>